<dbReference type="Proteomes" id="UP001529510">
    <property type="component" value="Unassembled WGS sequence"/>
</dbReference>
<keyword evidence="2" id="KW-1185">Reference proteome</keyword>
<name>A0ABD0QXC9_CIRMR</name>
<protein>
    <submittedName>
        <fullName evidence="1">Uncharacterized protein</fullName>
    </submittedName>
</protein>
<feature type="non-terminal residue" evidence="1">
    <location>
        <position position="90"/>
    </location>
</feature>
<feature type="non-terminal residue" evidence="1">
    <location>
        <position position="1"/>
    </location>
</feature>
<comment type="caution">
    <text evidence="1">The sequence shown here is derived from an EMBL/GenBank/DDBJ whole genome shotgun (WGS) entry which is preliminary data.</text>
</comment>
<reference evidence="1 2" key="1">
    <citation type="submission" date="2024-05" db="EMBL/GenBank/DDBJ databases">
        <title>Genome sequencing and assembly of Indian major carp, Cirrhinus mrigala (Hamilton, 1822).</title>
        <authorList>
            <person name="Mohindra V."/>
            <person name="Chowdhury L.M."/>
            <person name="Lal K."/>
            <person name="Jena J.K."/>
        </authorList>
    </citation>
    <scope>NUCLEOTIDE SEQUENCE [LARGE SCALE GENOMIC DNA]</scope>
    <source>
        <strain evidence="1">CM1030</strain>
        <tissue evidence="1">Blood</tissue>
    </source>
</reference>
<evidence type="ECO:0000313" key="2">
    <source>
        <dbReference type="Proteomes" id="UP001529510"/>
    </source>
</evidence>
<accession>A0ABD0QXC9</accession>
<dbReference type="EMBL" id="JAMKFB020000006">
    <property type="protein sequence ID" value="KAL0190897.1"/>
    <property type="molecule type" value="Genomic_DNA"/>
</dbReference>
<sequence length="90" mass="9587">VHEELTKTWCTPYLARVNTSTSSTLTTVDGTEERGYSKPPSLQEAVTAHLLKAHAAHPSKPCRTTSALANRAYAAAGQAGLVLHTMAVLQ</sequence>
<proteinExistence type="predicted"/>
<gene>
    <name evidence="1" type="ORF">M9458_013595</name>
</gene>
<evidence type="ECO:0000313" key="1">
    <source>
        <dbReference type="EMBL" id="KAL0190897.1"/>
    </source>
</evidence>
<dbReference type="AlphaFoldDB" id="A0ABD0QXC9"/>
<organism evidence="1 2">
    <name type="scientific">Cirrhinus mrigala</name>
    <name type="common">Mrigala</name>
    <dbReference type="NCBI Taxonomy" id="683832"/>
    <lineage>
        <taxon>Eukaryota</taxon>
        <taxon>Metazoa</taxon>
        <taxon>Chordata</taxon>
        <taxon>Craniata</taxon>
        <taxon>Vertebrata</taxon>
        <taxon>Euteleostomi</taxon>
        <taxon>Actinopterygii</taxon>
        <taxon>Neopterygii</taxon>
        <taxon>Teleostei</taxon>
        <taxon>Ostariophysi</taxon>
        <taxon>Cypriniformes</taxon>
        <taxon>Cyprinidae</taxon>
        <taxon>Labeoninae</taxon>
        <taxon>Labeonini</taxon>
        <taxon>Cirrhinus</taxon>
    </lineage>
</organism>